<dbReference type="PROSITE" id="PS52004">
    <property type="entry name" value="KS3_2"/>
    <property type="match status" value="1"/>
</dbReference>
<dbReference type="PROSITE" id="PS00606">
    <property type="entry name" value="KS3_1"/>
    <property type="match status" value="1"/>
</dbReference>
<name>A0ABP5CI58_9PSEU</name>
<dbReference type="InterPro" id="IPR016035">
    <property type="entry name" value="Acyl_Trfase/lysoPLipase"/>
</dbReference>
<dbReference type="Pfam" id="PF22953">
    <property type="entry name" value="SpnB_Rossmann"/>
    <property type="match status" value="1"/>
</dbReference>
<dbReference type="InterPro" id="IPR014031">
    <property type="entry name" value="Ketoacyl_synth_C"/>
</dbReference>
<dbReference type="InterPro" id="IPR032821">
    <property type="entry name" value="PKS_assoc"/>
</dbReference>
<keyword evidence="3" id="KW-0808">Transferase</keyword>
<dbReference type="InterPro" id="IPR001031">
    <property type="entry name" value="Thioesterase"/>
</dbReference>
<dbReference type="InterPro" id="IPR049900">
    <property type="entry name" value="PKS_mFAS_DH"/>
</dbReference>
<dbReference type="Pfam" id="PF00550">
    <property type="entry name" value="PP-binding"/>
    <property type="match status" value="1"/>
</dbReference>
<dbReference type="InterPro" id="IPR006162">
    <property type="entry name" value="Ppantetheine_attach_site"/>
</dbReference>
<dbReference type="InterPro" id="IPR009081">
    <property type="entry name" value="PP-bd_ACP"/>
</dbReference>
<dbReference type="InterPro" id="IPR020802">
    <property type="entry name" value="TesA-like"/>
</dbReference>
<dbReference type="InterPro" id="IPR016036">
    <property type="entry name" value="Malonyl_transacylase_ACP-bd"/>
</dbReference>
<dbReference type="Proteomes" id="UP001501116">
    <property type="component" value="Unassembled WGS sequence"/>
</dbReference>
<gene>
    <name evidence="10" type="ORF">GCM10009754_39940</name>
</gene>
<keyword evidence="4" id="KW-0012">Acyltransferase</keyword>
<dbReference type="Gene3D" id="3.40.366.10">
    <property type="entry name" value="Malonyl-Coenzyme A Acyl Carrier Protein, domain 2"/>
    <property type="match status" value="1"/>
</dbReference>
<dbReference type="Gene3D" id="3.40.47.10">
    <property type="match status" value="1"/>
</dbReference>
<dbReference type="Gene3D" id="3.40.50.1820">
    <property type="entry name" value="alpha/beta hydrolase"/>
    <property type="match status" value="1"/>
</dbReference>
<sequence length="2026" mass="211908">MAEDRNGTEDRVAEAIRRLTLELRQTRRRLADAENRAREPIAIVSMACRFPGAADSPESFWDLLAAGTDAVTPFPTDRGWDLARLDDPDASPYAREGGFLSGAADFDAGLFRIAPREAIAMDPQQRLLLETSWEAFERAGMAPSALRGSSTGVFAGTNMQDYQWLLMRTGDRAHEDYMATGNAASVVSGRVAYSFGLEGPAVSVDTACSSSLVAVHLACQALRQGECSLALAGGASVMTQPQLFVIYGRQRALAADGRCKPFADRADGMGWGEGAGMLLLERLSDARRNGHPVLAVIRGSATNSDGASNGLTAPSGPAQQRVIRAALSSAGLTAEDVDFVEAHGTGTPLGDPIEARALIGTYGEGRDPDRPLLLGSVKANIGHTQAAAGVAGVLKAVLAVQHGFLPPTPHLDTPSSHVDWSAGTVRPLGDGVPWPETATRRAGVSAFGVSGTNAHLVLEQAPPEDGTAAAEVTGPVPIVLSGMTEYALRAQAARLLSHVDGTSALTPGAVARALATSRAALPERAAFVAADRESLTAGLSSLADGKEPAGLVRGGGDGTGKIAFVFPGQGSQWAGMAVDLLATAPVFAARMAECAEALAAHTDFALLDVLDDVLDDAGALERVEVVQPALFAVMVSLAALWRSRGVRPSAVAGHSQGEIAAACVAGALDLDDAAMVVAVRAKALAALAGEGAMLSVALPVGELPSGVHVAAVNGPRSVVVSGTVAELDALAANLTADGVRVRPIPVDYASHSPQVDRIRDRLLADLAAVIPKVPEIPLYSTVTGEPVRDAALDAAYWFRNLREPVRFDLATRRLITEGHGFLVEVSPHPVLQLGMRETLDDLGADAVVTGSLRRDEDGTASFHTSLAELHVNGAEVDWSSVFPRTGPVAGLPTYAFQRKRFWAGPDRPPHPLFDGEERDGDRLVLTGRLSTVAQPWLADHVVRGRIVVPGTALLELAMRAADLVGCHRVEELTFTAPLAVPEHGGIRFRLRVEDADEAGNRVCAVESTESTVDWRVHAEGVLARDGVESATGGTWPPPEARAVDTGGRYADLATLGLDYGPSFRGLRSAWRLGDDVYAEVALPTGSPAGFGVHPALLDAALHAIGIGGPAGAGALPFEWRGVSWHGAATDRLRATLSPAGPDAVSVLVTDCAGSPVLTADRLALRPPAAEPSDVDTTDALFVAEWTETPPVARQVGSCAVLGSDPLALTVALRATGTTVDRYADLDALCAGEAAPEFVVVTLPGDGADPVTATQEVSRRGLALLQRFLSEDRLAASKLVVVTSGAVAVKPGDDVPDVAAAALWGLTRTAQAENPGRAVLLDCVDAGPEVAAALALGEPEIAVRDGKVRVRRLARATPGHRAAGFGRADGTVLITGGTGTLGGLLARHLARSHGVRRLVLAGRRGADAPGSAELLAELTRLGAAAEVVSCDVADRESVTALLADIPAEHPLTAVVHAAGTLDDGIFDSLTPGRLDAVIRPKAVAATVLHELTAGLDLAEFVLFSSAAGTFGNAGQANYAAANTVLDALAEHRRSRGLPARSLAWGLWAQRSGLTGQLSEKDRRGLAANGSVSLGTDEGLALFDAALTADTPVVIPARLDLGALVPAPALLSGLVPAATPTSADEPEPGGDELDLVREHAAAVLGYDGPQDVKPRQGFLELGFDSLSAVKLRNRLSKAIGARLRATVVFEYTTPLDLAAHLRELRAGDRTAPATTAPESEPEPELAEPAGPVLSTAQFAVRGVGSGGTLGALFAEAIARGELTEFLETAQPLRRFRAKFSGPSDFEVQPEPVRLTRGPRRPAVVCIGGIVGKADPSHYARFASSFRGTHDVWVLRQPGYYTGELLPDSVDALFRTHAKSLEKYLEAGPFVLAGQSAAGLIAHAFARHLERAGTPAGGVVLLDTYSPGQDDVLGEIAYDLNAAMMQRQGEEVAAAADRWGDAWITAMFQYANLDFTPEESRTPTLLLRAMEPLAPEWTDGWQAQWNFEHTVIDVPGDHFTMMERYADFTAAQVRDWVTTALPEPRSQGA</sequence>
<feature type="domain" description="PKS/mFAS DH" evidence="9">
    <location>
        <begin position="910"/>
        <end position="1173"/>
    </location>
</feature>
<evidence type="ECO:0000313" key="11">
    <source>
        <dbReference type="Proteomes" id="UP001501116"/>
    </source>
</evidence>
<dbReference type="Pfam" id="PF00698">
    <property type="entry name" value="Acyl_transf_1"/>
    <property type="match status" value="1"/>
</dbReference>
<dbReference type="InterPro" id="IPR020841">
    <property type="entry name" value="PKS_Beta-ketoAc_synthase_dom"/>
</dbReference>
<dbReference type="InterPro" id="IPR049552">
    <property type="entry name" value="PKS_DH_N"/>
</dbReference>
<dbReference type="InterPro" id="IPR018201">
    <property type="entry name" value="Ketoacyl_synth_AS"/>
</dbReference>
<dbReference type="CDD" id="cd00833">
    <property type="entry name" value="PKS"/>
    <property type="match status" value="1"/>
</dbReference>
<dbReference type="InterPro" id="IPR042104">
    <property type="entry name" value="PKS_dehydratase_sf"/>
</dbReference>
<dbReference type="InterPro" id="IPR049551">
    <property type="entry name" value="PKS_DH_C"/>
</dbReference>
<dbReference type="InterPro" id="IPR036736">
    <property type="entry name" value="ACP-like_sf"/>
</dbReference>
<dbReference type="Gene3D" id="1.10.1200.10">
    <property type="entry name" value="ACP-like"/>
    <property type="match status" value="1"/>
</dbReference>
<feature type="region of interest" description="C-terminal hotdog fold" evidence="5">
    <location>
        <begin position="1040"/>
        <end position="1173"/>
    </location>
</feature>
<dbReference type="RefSeq" id="WP_344420598.1">
    <property type="nucleotide sequence ID" value="NZ_BAAANN010000015.1"/>
</dbReference>
<dbReference type="InterPro" id="IPR029058">
    <property type="entry name" value="AB_hydrolase_fold"/>
</dbReference>
<dbReference type="SUPFAM" id="SSF53901">
    <property type="entry name" value="Thiolase-like"/>
    <property type="match status" value="1"/>
</dbReference>
<dbReference type="SUPFAM" id="SSF51735">
    <property type="entry name" value="NAD(P)-binding Rossmann-fold domains"/>
    <property type="match status" value="2"/>
</dbReference>
<dbReference type="SMART" id="SM01294">
    <property type="entry name" value="PKS_PP_betabranch"/>
    <property type="match status" value="1"/>
</dbReference>
<evidence type="ECO:0000256" key="5">
    <source>
        <dbReference type="PROSITE-ProRule" id="PRU01363"/>
    </source>
</evidence>
<dbReference type="InterPro" id="IPR057326">
    <property type="entry name" value="KR_dom"/>
</dbReference>
<dbReference type="EMBL" id="BAAANN010000015">
    <property type="protein sequence ID" value="GAA1964233.1"/>
    <property type="molecule type" value="Genomic_DNA"/>
</dbReference>
<dbReference type="Pfam" id="PF14765">
    <property type="entry name" value="PS-DH"/>
    <property type="match status" value="1"/>
</dbReference>
<dbReference type="Pfam" id="PF00975">
    <property type="entry name" value="Thioesterase"/>
    <property type="match status" value="1"/>
</dbReference>
<dbReference type="Pfam" id="PF21089">
    <property type="entry name" value="PKS_DH_N"/>
    <property type="match status" value="1"/>
</dbReference>
<dbReference type="InterPro" id="IPR050091">
    <property type="entry name" value="PKS_NRPS_Biosynth_Enz"/>
</dbReference>
<feature type="active site" description="Proton acceptor; for dehydratase activity" evidence="5">
    <location>
        <position position="940"/>
    </location>
</feature>
<evidence type="ECO:0000259" key="7">
    <source>
        <dbReference type="PROSITE" id="PS50075"/>
    </source>
</evidence>
<dbReference type="PROSITE" id="PS50075">
    <property type="entry name" value="CARRIER"/>
    <property type="match status" value="1"/>
</dbReference>
<dbReference type="SMART" id="SM00824">
    <property type="entry name" value="PKS_TE"/>
    <property type="match status" value="1"/>
</dbReference>
<dbReference type="Pfam" id="PF02801">
    <property type="entry name" value="Ketoacyl-synt_C"/>
    <property type="match status" value="1"/>
</dbReference>
<feature type="region of interest" description="N-terminal hotdog fold" evidence="5">
    <location>
        <begin position="910"/>
        <end position="1029"/>
    </location>
</feature>
<organism evidence="10 11">
    <name type="scientific">Amycolatopsis minnesotensis</name>
    <dbReference type="NCBI Taxonomy" id="337894"/>
    <lineage>
        <taxon>Bacteria</taxon>
        <taxon>Bacillati</taxon>
        <taxon>Actinomycetota</taxon>
        <taxon>Actinomycetes</taxon>
        <taxon>Pseudonocardiales</taxon>
        <taxon>Pseudonocardiaceae</taxon>
        <taxon>Amycolatopsis</taxon>
    </lineage>
</organism>
<evidence type="ECO:0000256" key="1">
    <source>
        <dbReference type="ARBA" id="ARBA00022450"/>
    </source>
</evidence>
<evidence type="ECO:0000313" key="10">
    <source>
        <dbReference type="EMBL" id="GAA1964233.1"/>
    </source>
</evidence>
<evidence type="ECO:0000259" key="8">
    <source>
        <dbReference type="PROSITE" id="PS52004"/>
    </source>
</evidence>
<dbReference type="PROSITE" id="PS00012">
    <property type="entry name" value="PHOSPHOPANTETHEINE"/>
    <property type="match status" value="1"/>
</dbReference>
<reference evidence="11" key="1">
    <citation type="journal article" date="2019" name="Int. J. Syst. Evol. Microbiol.">
        <title>The Global Catalogue of Microorganisms (GCM) 10K type strain sequencing project: providing services to taxonomists for standard genome sequencing and annotation.</title>
        <authorList>
            <consortium name="The Broad Institute Genomics Platform"/>
            <consortium name="The Broad Institute Genome Sequencing Center for Infectious Disease"/>
            <person name="Wu L."/>
            <person name="Ma J."/>
        </authorList>
    </citation>
    <scope>NUCLEOTIDE SEQUENCE [LARGE SCALE GENOMIC DNA]</scope>
    <source>
        <strain evidence="11">JCM 14545</strain>
    </source>
</reference>
<evidence type="ECO:0000256" key="3">
    <source>
        <dbReference type="ARBA" id="ARBA00022679"/>
    </source>
</evidence>
<dbReference type="Pfam" id="PF08659">
    <property type="entry name" value="KR"/>
    <property type="match status" value="1"/>
</dbReference>
<dbReference type="SUPFAM" id="SSF55048">
    <property type="entry name" value="Probable ACP-binding domain of malonyl-CoA ACP transacylase"/>
    <property type="match status" value="1"/>
</dbReference>
<evidence type="ECO:0000256" key="2">
    <source>
        <dbReference type="ARBA" id="ARBA00022553"/>
    </source>
</evidence>
<dbReference type="SMART" id="SM00827">
    <property type="entry name" value="PKS_AT"/>
    <property type="match status" value="1"/>
</dbReference>
<dbReference type="InterPro" id="IPR016039">
    <property type="entry name" value="Thiolase-like"/>
</dbReference>
<evidence type="ECO:0000256" key="4">
    <source>
        <dbReference type="ARBA" id="ARBA00023315"/>
    </source>
</evidence>
<feature type="domain" description="Carrier" evidence="7">
    <location>
        <begin position="1628"/>
        <end position="1703"/>
    </location>
</feature>
<dbReference type="Gene3D" id="3.30.70.3290">
    <property type="match status" value="1"/>
</dbReference>
<dbReference type="SMART" id="SM00826">
    <property type="entry name" value="PKS_DH"/>
    <property type="match status" value="1"/>
</dbReference>
<dbReference type="InterPro" id="IPR014043">
    <property type="entry name" value="Acyl_transferase_dom"/>
</dbReference>
<dbReference type="SUPFAM" id="SSF52151">
    <property type="entry name" value="FabD/lysophospholipase-like"/>
    <property type="match status" value="1"/>
</dbReference>
<keyword evidence="1" id="KW-0596">Phosphopantetheine</keyword>
<dbReference type="SMART" id="SM00823">
    <property type="entry name" value="PKS_PP"/>
    <property type="match status" value="1"/>
</dbReference>
<comment type="caution">
    <text evidence="10">The sequence shown here is derived from an EMBL/GenBank/DDBJ whole genome shotgun (WGS) entry which is preliminary data.</text>
</comment>
<protein>
    <submittedName>
        <fullName evidence="10">Uncharacterized protein</fullName>
    </submittedName>
</protein>
<dbReference type="InterPro" id="IPR001227">
    <property type="entry name" value="Ac_transferase_dom_sf"/>
</dbReference>
<keyword evidence="11" id="KW-1185">Reference proteome</keyword>
<proteinExistence type="predicted"/>
<feature type="region of interest" description="Disordered" evidence="6">
    <location>
        <begin position="1704"/>
        <end position="1726"/>
    </location>
</feature>
<evidence type="ECO:0000259" key="9">
    <source>
        <dbReference type="PROSITE" id="PS52019"/>
    </source>
</evidence>
<dbReference type="SUPFAM" id="SSF53474">
    <property type="entry name" value="alpha/beta-Hydrolases"/>
    <property type="match status" value="1"/>
</dbReference>
<dbReference type="InterPro" id="IPR013968">
    <property type="entry name" value="PKS_KR"/>
</dbReference>
<feature type="active site" description="Proton donor; for dehydratase activity" evidence="5">
    <location>
        <position position="1098"/>
    </location>
</feature>
<dbReference type="InterPro" id="IPR020806">
    <property type="entry name" value="PKS_PP-bd"/>
</dbReference>
<dbReference type="InterPro" id="IPR055123">
    <property type="entry name" value="SpnB-like_Rossmann"/>
</dbReference>
<dbReference type="PROSITE" id="PS52019">
    <property type="entry name" value="PKS_MFAS_DH"/>
    <property type="match status" value="1"/>
</dbReference>
<dbReference type="SUPFAM" id="SSF47336">
    <property type="entry name" value="ACP-like"/>
    <property type="match status" value="1"/>
</dbReference>
<dbReference type="InterPro" id="IPR036291">
    <property type="entry name" value="NAD(P)-bd_dom_sf"/>
</dbReference>
<dbReference type="SMART" id="SM00825">
    <property type="entry name" value="PKS_KS"/>
    <property type="match status" value="1"/>
</dbReference>
<evidence type="ECO:0000256" key="6">
    <source>
        <dbReference type="SAM" id="MobiDB-lite"/>
    </source>
</evidence>
<dbReference type="InterPro" id="IPR014030">
    <property type="entry name" value="Ketoacyl_synth_N"/>
</dbReference>
<dbReference type="Pfam" id="PF00109">
    <property type="entry name" value="ketoacyl-synt"/>
    <property type="match status" value="1"/>
</dbReference>
<dbReference type="Gene3D" id="3.40.50.720">
    <property type="entry name" value="NAD(P)-binding Rossmann-like Domain"/>
    <property type="match status" value="1"/>
</dbReference>
<dbReference type="SMART" id="SM00822">
    <property type="entry name" value="PKS_KR"/>
    <property type="match status" value="1"/>
</dbReference>
<dbReference type="Pfam" id="PF16197">
    <property type="entry name" value="KAsynt_C_assoc"/>
    <property type="match status" value="1"/>
</dbReference>
<dbReference type="CDD" id="cd08956">
    <property type="entry name" value="KR_3_FAS_SDR_x"/>
    <property type="match status" value="1"/>
</dbReference>
<dbReference type="PANTHER" id="PTHR43775:SF51">
    <property type="entry name" value="INACTIVE PHENOLPHTHIOCEROL SYNTHESIS POLYKETIDE SYNTHASE TYPE I PKS1-RELATED"/>
    <property type="match status" value="1"/>
</dbReference>
<dbReference type="Gene3D" id="3.10.129.110">
    <property type="entry name" value="Polyketide synthase dehydratase"/>
    <property type="match status" value="1"/>
</dbReference>
<accession>A0ABP5CI58</accession>
<keyword evidence="2" id="KW-0597">Phosphoprotein</keyword>
<dbReference type="PANTHER" id="PTHR43775">
    <property type="entry name" value="FATTY ACID SYNTHASE"/>
    <property type="match status" value="1"/>
</dbReference>
<feature type="domain" description="Ketosynthase family 3 (KS3)" evidence="8">
    <location>
        <begin position="38"/>
        <end position="460"/>
    </location>
</feature>
<dbReference type="InterPro" id="IPR020807">
    <property type="entry name" value="PKS_DH"/>
</dbReference>